<dbReference type="Pfam" id="PF00069">
    <property type="entry name" value="Pkinase"/>
    <property type="match status" value="1"/>
</dbReference>
<dbReference type="PROSITE" id="PS00107">
    <property type="entry name" value="PROTEIN_KINASE_ATP"/>
    <property type="match status" value="1"/>
</dbReference>
<evidence type="ECO:0000259" key="8">
    <source>
        <dbReference type="PROSITE" id="PS50011"/>
    </source>
</evidence>
<evidence type="ECO:0000256" key="3">
    <source>
        <dbReference type="ARBA" id="ARBA00022777"/>
    </source>
</evidence>
<dbReference type="InterPro" id="IPR011006">
    <property type="entry name" value="CheY-like_superfamily"/>
</dbReference>
<dbReference type="PANTHER" id="PTHR43289">
    <property type="entry name" value="MITOGEN-ACTIVATED PROTEIN KINASE KINASE KINASE 20-RELATED"/>
    <property type="match status" value="1"/>
</dbReference>
<dbReference type="Pfam" id="PF00158">
    <property type="entry name" value="Sigma54_activat"/>
    <property type="match status" value="1"/>
</dbReference>
<organism evidence="11 12">
    <name type="scientific">Lentisphaera profundi</name>
    <dbReference type="NCBI Taxonomy" id="1658616"/>
    <lineage>
        <taxon>Bacteria</taxon>
        <taxon>Pseudomonadati</taxon>
        <taxon>Lentisphaerota</taxon>
        <taxon>Lentisphaeria</taxon>
        <taxon>Lentisphaerales</taxon>
        <taxon>Lentisphaeraceae</taxon>
        <taxon>Lentisphaera</taxon>
    </lineage>
</organism>
<dbReference type="InterPro" id="IPR008271">
    <property type="entry name" value="Ser/Thr_kinase_AS"/>
</dbReference>
<dbReference type="Gene3D" id="1.10.8.60">
    <property type="match status" value="1"/>
</dbReference>
<dbReference type="PROSITE" id="PS50045">
    <property type="entry name" value="SIGMA54_INTERACT_4"/>
    <property type="match status" value="1"/>
</dbReference>
<dbReference type="PANTHER" id="PTHR43289:SF6">
    <property type="entry name" value="SERINE_THREONINE-PROTEIN KINASE NEKL-3"/>
    <property type="match status" value="1"/>
</dbReference>
<name>A0ABY7VXQ8_9BACT</name>
<dbReference type="PROSITE" id="PS00108">
    <property type="entry name" value="PROTEIN_KINASE_ST"/>
    <property type="match status" value="1"/>
</dbReference>
<dbReference type="SMART" id="SM00220">
    <property type="entry name" value="S_TKc"/>
    <property type="match status" value="1"/>
</dbReference>
<dbReference type="InterPro" id="IPR001789">
    <property type="entry name" value="Sig_transdc_resp-reg_receiver"/>
</dbReference>
<dbReference type="Gene3D" id="3.30.200.20">
    <property type="entry name" value="Phosphorylase Kinase, domain 1"/>
    <property type="match status" value="1"/>
</dbReference>
<sequence length="705" mass="79332">MSDVDEEVILIVDDNANNLQVLFKTLQVLGKKILIAKGGVQALATVEKVKPSIILLDVMMPDKDGYTVCAELKAEEETKDIPIIFLSALGQVEDKVKGLDLGAVDFITKPFQAEEVISRVKTQLRLRNLSEKLKAKNSLLEEELKRIKYLGKEAQRELSGPLLGDSLVLQDLKEKIEHSGIMAKPLMLLGKPSCGENVIAREIHQASKFNERAFVQLNCALMYQRESEVLQSDNELLEKFDLAKGGCIYFEQIDKLPLDKQQGIIGYIKNHWTRKNIEEGLVIFHTNRDYEKKEISSDLIEYLCDNFIQIPRLHERASDIEAISKFYANKYGLKLAKTIDGLSKDSVENLVQYSWPGDIGELENLIERAVFKSDSNYLEISKEDLEGEQTIGAYKLDGMLGDGGMGEVWRGMHKLLARPAAIKLIKNLDSALLSKETLLQRFHREARSTANLRSPHTVTLYDYGVTDMGEFYYVMELLEGLSLGELINKFGAIKSSRAIYLMKQTCRSLAEAHRLGMVHRDIKPDNLFIAKLGEEYDFLKVLDFGIVSNAGVEDSNLTNGQPIGTPNFMAPETAMSKELSGLADIYSLACTFYVALTGSHVFDAPTPMAVMLKHIQDKPVDIREAAGFDMPEAFADILMRCLEKDPQKRPQSAGILYDELNKIPLDDWGGQIAKDWWSEYVDLKDNKEYSEAMSDTFKTMVIDPE</sequence>
<dbReference type="SUPFAM" id="SSF56112">
    <property type="entry name" value="Protein kinase-like (PK-like)"/>
    <property type="match status" value="1"/>
</dbReference>
<feature type="coiled-coil region" evidence="7">
    <location>
        <begin position="123"/>
        <end position="150"/>
    </location>
</feature>
<evidence type="ECO:0000256" key="6">
    <source>
        <dbReference type="PROSITE-ProRule" id="PRU10141"/>
    </source>
</evidence>
<dbReference type="RefSeq" id="WP_274152821.1">
    <property type="nucleotide sequence ID" value="NZ_CP117812.1"/>
</dbReference>
<dbReference type="Gene3D" id="3.40.50.300">
    <property type="entry name" value="P-loop containing nucleotide triphosphate hydrolases"/>
    <property type="match status" value="1"/>
</dbReference>
<reference evidence="11 12" key="1">
    <citation type="submission" date="2023-02" db="EMBL/GenBank/DDBJ databases">
        <title>Genome sequence of Lentisphaera profundi SAORIC-696.</title>
        <authorList>
            <person name="Kim e."/>
            <person name="Cho J.-C."/>
            <person name="Choi A."/>
            <person name="Kang I."/>
        </authorList>
    </citation>
    <scope>NUCLEOTIDE SEQUENCE [LARGE SCALE GENOMIC DNA]</scope>
    <source>
        <strain evidence="11 12">SAORIC-696</strain>
    </source>
</reference>
<dbReference type="Gene3D" id="1.10.510.10">
    <property type="entry name" value="Transferase(Phosphotransferase) domain 1"/>
    <property type="match status" value="1"/>
</dbReference>
<evidence type="ECO:0000259" key="9">
    <source>
        <dbReference type="PROSITE" id="PS50045"/>
    </source>
</evidence>
<dbReference type="SUPFAM" id="SSF52540">
    <property type="entry name" value="P-loop containing nucleoside triphosphate hydrolases"/>
    <property type="match status" value="1"/>
</dbReference>
<dbReference type="InterPro" id="IPR011009">
    <property type="entry name" value="Kinase-like_dom_sf"/>
</dbReference>
<dbReference type="InterPro" id="IPR027417">
    <property type="entry name" value="P-loop_NTPase"/>
</dbReference>
<dbReference type="CDD" id="cd14014">
    <property type="entry name" value="STKc_PknB_like"/>
    <property type="match status" value="1"/>
</dbReference>
<dbReference type="SMART" id="SM00448">
    <property type="entry name" value="REC"/>
    <property type="match status" value="1"/>
</dbReference>
<keyword evidence="12" id="KW-1185">Reference proteome</keyword>
<gene>
    <name evidence="11" type="ORF">PQO03_19790</name>
</gene>
<evidence type="ECO:0000256" key="2">
    <source>
        <dbReference type="ARBA" id="ARBA00022741"/>
    </source>
</evidence>
<evidence type="ECO:0000256" key="7">
    <source>
        <dbReference type="SAM" id="Coils"/>
    </source>
</evidence>
<protein>
    <submittedName>
        <fullName evidence="11">Response regulator</fullName>
    </submittedName>
</protein>
<dbReference type="PROSITE" id="PS50110">
    <property type="entry name" value="RESPONSE_REGULATORY"/>
    <property type="match status" value="1"/>
</dbReference>
<dbReference type="CDD" id="cd00009">
    <property type="entry name" value="AAA"/>
    <property type="match status" value="1"/>
</dbReference>
<keyword evidence="7" id="KW-0175">Coiled coil</keyword>
<evidence type="ECO:0000259" key="10">
    <source>
        <dbReference type="PROSITE" id="PS50110"/>
    </source>
</evidence>
<dbReference type="InterPro" id="IPR000719">
    <property type="entry name" value="Prot_kinase_dom"/>
</dbReference>
<dbReference type="InterPro" id="IPR017441">
    <property type="entry name" value="Protein_kinase_ATP_BS"/>
</dbReference>
<feature type="modified residue" description="4-aspartylphosphate" evidence="5">
    <location>
        <position position="57"/>
    </location>
</feature>
<dbReference type="InterPro" id="IPR002078">
    <property type="entry name" value="Sigma_54_int"/>
</dbReference>
<dbReference type="Gene3D" id="3.40.50.2300">
    <property type="match status" value="1"/>
</dbReference>
<evidence type="ECO:0000256" key="1">
    <source>
        <dbReference type="ARBA" id="ARBA00022679"/>
    </source>
</evidence>
<evidence type="ECO:0000313" key="12">
    <source>
        <dbReference type="Proteomes" id="UP001214250"/>
    </source>
</evidence>
<dbReference type="EMBL" id="CP117812">
    <property type="protein sequence ID" value="WDE98063.1"/>
    <property type="molecule type" value="Genomic_DNA"/>
</dbReference>
<proteinExistence type="predicted"/>
<dbReference type="Pfam" id="PF00072">
    <property type="entry name" value="Response_reg"/>
    <property type="match status" value="1"/>
</dbReference>
<keyword evidence="2 6" id="KW-0547">Nucleotide-binding</keyword>
<keyword evidence="4 6" id="KW-0067">ATP-binding</keyword>
<evidence type="ECO:0000313" key="11">
    <source>
        <dbReference type="EMBL" id="WDE98063.1"/>
    </source>
</evidence>
<dbReference type="PROSITE" id="PS50011">
    <property type="entry name" value="PROTEIN_KINASE_DOM"/>
    <property type="match status" value="1"/>
</dbReference>
<feature type="binding site" evidence="6">
    <location>
        <position position="423"/>
    </location>
    <ligand>
        <name>ATP</name>
        <dbReference type="ChEBI" id="CHEBI:30616"/>
    </ligand>
</feature>
<keyword evidence="1" id="KW-0808">Transferase</keyword>
<feature type="domain" description="Response regulatory" evidence="10">
    <location>
        <begin position="8"/>
        <end position="124"/>
    </location>
</feature>
<accession>A0ABY7VXQ8</accession>
<dbReference type="SUPFAM" id="SSF52172">
    <property type="entry name" value="CheY-like"/>
    <property type="match status" value="1"/>
</dbReference>
<dbReference type="InterPro" id="IPR058031">
    <property type="entry name" value="AAA_lid_NorR"/>
</dbReference>
<feature type="domain" description="Protein kinase" evidence="8">
    <location>
        <begin position="394"/>
        <end position="661"/>
    </location>
</feature>
<keyword evidence="3" id="KW-0418">Kinase</keyword>
<feature type="domain" description="Sigma-54 factor interaction" evidence="9">
    <location>
        <begin position="162"/>
        <end position="371"/>
    </location>
</feature>
<dbReference type="Proteomes" id="UP001214250">
    <property type="component" value="Chromosome 2"/>
</dbReference>
<dbReference type="Pfam" id="PF25601">
    <property type="entry name" value="AAA_lid_14"/>
    <property type="match status" value="1"/>
</dbReference>
<keyword evidence="5" id="KW-0597">Phosphoprotein</keyword>
<evidence type="ECO:0000256" key="5">
    <source>
        <dbReference type="PROSITE-ProRule" id="PRU00169"/>
    </source>
</evidence>
<evidence type="ECO:0000256" key="4">
    <source>
        <dbReference type="ARBA" id="ARBA00022840"/>
    </source>
</evidence>